<evidence type="ECO:0000256" key="3">
    <source>
        <dbReference type="ARBA" id="ARBA00022833"/>
    </source>
</evidence>
<keyword evidence="2" id="KW-0863">Zinc-finger</keyword>
<dbReference type="Gene3D" id="2.20.25.240">
    <property type="match status" value="1"/>
</dbReference>
<accession>A0A0V1BHM5</accession>
<comment type="caution">
    <text evidence="5">The sequence shown here is derived from an EMBL/GenBank/DDBJ whole genome shotgun (WGS) entry which is preliminary data.</text>
</comment>
<keyword evidence="1" id="KW-0479">Metal-binding</keyword>
<dbReference type="OrthoDB" id="5919859at2759"/>
<dbReference type="Pfam" id="PF04500">
    <property type="entry name" value="FLYWCH"/>
    <property type="match status" value="1"/>
</dbReference>
<protein>
    <recommendedName>
        <fullName evidence="4">FLYWCH-type domain-containing protein</fullName>
    </recommendedName>
</protein>
<keyword evidence="6" id="KW-1185">Reference proteome</keyword>
<sequence length="168" mass="19746">MESDEIQFVSTQRNQQKLVYRGRCYTLKRTNRNDKCWICASMRRCRGTLSTNLEATEVIRLCEHAESCPVNPDAFYHHQQLAELRRLASEDTRPVMEIYIELASNASTSSDTAAYFPSWEQARNTMYYSRAKRYQRLPARRQDLRLTAEKRTTTSGAQFLMYHSRTNE</sequence>
<feature type="domain" description="FLYWCH-type" evidence="4">
    <location>
        <begin position="8"/>
        <end position="61"/>
    </location>
</feature>
<evidence type="ECO:0000259" key="4">
    <source>
        <dbReference type="Pfam" id="PF04500"/>
    </source>
</evidence>
<evidence type="ECO:0000256" key="2">
    <source>
        <dbReference type="ARBA" id="ARBA00022771"/>
    </source>
</evidence>
<reference evidence="5 6" key="1">
    <citation type="submission" date="2015-01" db="EMBL/GenBank/DDBJ databases">
        <title>Evolution of Trichinella species and genotypes.</title>
        <authorList>
            <person name="Korhonen P.K."/>
            <person name="Edoardo P."/>
            <person name="Giuseppe L.R."/>
            <person name="Gasser R.B."/>
        </authorList>
    </citation>
    <scope>NUCLEOTIDE SEQUENCE [LARGE SCALE GENOMIC DNA]</scope>
    <source>
        <strain evidence="5">ISS3</strain>
    </source>
</reference>
<dbReference type="Proteomes" id="UP000054776">
    <property type="component" value="Unassembled WGS sequence"/>
</dbReference>
<dbReference type="InParanoid" id="A0A0V1BHM5"/>
<dbReference type="GO" id="GO:0008270">
    <property type="term" value="F:zinc ion binding"/>
    <property type="evidence" value="ECO:0007669"/>
    <property type="project" value="UniProtKB-KW"/>
</dbReference>
<organism evidence="5 6">
    <name type="scientific">Trichinella spiralis</name>
    <name type="common">Trichina worm</name>
    <dbReference type="NCBI Taxonomy" id="6334"/>
    <lineage>
        <taxon>Eukaryota</taxon>
        <taxon>Metazoa</taxon>
        <taxon>Ecdysozoa</taxon>
        <taxon>Nematoda</taxon>
        <taxon>Enoplea</taxon>
        <taxon>Dorylaimia</taxon>
        <taxon>Trichinellida</taxon>
        <taxon>Trichinellidae</taxon>
        <taxon>Trichinella</taxon>
    </lineage>
</organism>
<evidence type="ECO:0000313" key="5">
    <source>
        <dbReference type="EMBL" id="KRY36369.1"/>
    </source>
</evidence>
<proteinExistence type="predicted"/>
<name>A0A0V1BHM5_TRISP</name>
<keyword evidence="3" id="KW-0862">Zinc</keyword>
<evidence type="ECO:0000256" key="1">
    <source>
        <dbReference type="ARBA" id="ARBA00022723"/>
    </source>
</evidence>
<gene>
    <name evidence="5" type="ORF">T01_13939</name>
</gene>
<evidence type="ECO:0000313" key="6">
    <source>
        <dbReference type="Proteomes" id="UP000054776"/>
    </source>
</evidence>
<dbReference type="AlphaFoldDB" id="A0A0V1BHM5"/>
<dbReference type="InterPro" id="IPR007588">
    <property type="entry name" value="Znf_FLYWCH"/>
</dbReference>
<dbReference type="EMBL" id="JYDH01000043">
    <property type="protein sequence ID" value="KRY36369.1"/>
    <property type="molecule type" value="Genomic_DNA"/>
</dbReference>